<dbReference type="AlphaFoldDB" id="A0A285V8B7"/>
<evidence type="ECO:0000313" key="1">
    <source>
        <dbReference type="EMBL" id="SOC50375.1"/>
    </source>
</evidence>
<accession>A0A285V8B7</accession>
<sequence length="57" mass="6023">MADPRYEISLDELVAGARVAREAQVEVQTDVVVPAPVYGEVLPYGDGMTGDIDGDGD</sequence>
<evidence type="ECO:0000313" key="2">
    <source>
        <dbReference type="Proteomes" id="UP000219435"/>
    </source>
</evidence>
<protein>
    <submittedName>
        <fullName evidence="1">Uncharacterized protein</fullName>
    </submittedName>
</protein>
<dbReference type="EMBL" id="OBQI01000004">
    <property type="protein sequence ID" value="SOC50375.1"/>
    <property type="molecule type" value="Genomic_DNA"/>
</dbReference>
<keyword evidence="2" id="KW-1185">Reference proteome</keyword>
<gene>
    <name evidence="1" type="ORF">SAMN05660748_3122</name>
</gene>
<dbReference type="Proteomes" id="UP000219435">
    <property type="component" value="Unassembled WGS sequence"/>
</dbReference>
<dbReference type="RefSeq" id="WP_176522991.1">
    <property type="nucleotide sequence ID" value="NZ_OBQI01000004.1"/>
</dbReference>
<proteinExistence type="predicted"/>
<reference evidence="2" key="1">
    <citation type="submission" date="2017-08" db="EMBL/GenBank/DDBJ databases">
        <authorList>
            <person name="Varghese N."/>
            <person name="Submissions S."/>
        </authorList>
    </citation>
    <scope>NUCLEOTIDE SEQUENCE [LARGE SCALE GENOMIC DNA]</scope>
    <source>
        <strain evidence="2">DSM 4725</strain>
    </source>
</reference>
<name>A0A285V8B7_9ACTN</name>
<organism evidence="1 2">
    <name type="scientific">Blastococcus aggregatus</name>
    <dbReference type="NCBI Taxonomy" id="38502"/>
    <lineage>
        <taxon>Bacteria</taxon>
        <taxon>Bacillati</taxon>
        <taxon>Actinomycetota</taxon>
        <taxon>Actinomycetes</taxon>
        <taxon>Geodermatophilales</taxon>
        <taxon>Geodermatophilaceae</taxon>
        <taxon>Blastococcus</taxon>
    </lineage>
</organism>